<accession>A0A1F5MI90</accession>
<dbReference type="Gene3D" id="3.30.1200.10">
    <property type="entry name" value="YggU-like"/>
    <property type="match status" value="1"/>
</dbReference>
<dbReference type="InterPro" id="IPR036591">
    <property type="entry name" value="YggU-like_sf"/>
</dbReference>
<reference evidence="1 2" key="1">
    <citation type="journal article" date="2016" name="Nat. Commun.">
        <title>Thousands of microbial genomes shed light on interconnected biogeochemical processes in an aquifer system.</title>
        <authorList>
            <person name="Anantharaman K."/>
            <person name="Brown C.T."/>
            <person name="Hug L.A."/>
            <person name="Sharon I."/>
            <person name="Castelle C.J."/>
            <person name="Probst A.J."/>
            <person name="Thomas B.C."/>
            <person name="Singh A."/>
            <person name="Wilkins M.J."/>
            <person name="Karaoz U."/>
            <person name="Brodie E.L."/>
            <person name="Williams K.H."/>
            <person name="Hubbard S.S."/>
            <person name="Banfield J.F."/>
        </authorList>
    </citation>
    <scope>NUCLEOTIDE SEQUENCE [LARGE SCALE GENOMIC DNA]</scope>
</reference>
<comment type="caution">
    <text evidence="1">The sequence shown here is derived from an EMBL/GenBank/DDBJ whole genome shotgun (WGS) entry which is preliminary data.</text>
</comment>
<dbReference type="SUPFAM" id="SSF69786">
    <property type="entry name" value="YggU-like"/>
    <property type="match status" value="1"/>
</dbReference>
<dbReference type="EMBL" id="MFDT01000004">
    <property type="protein sequence ID" value="OGE65068.1"/>
    <property type="molecule type" value="Genomic_DNA"/>
</dbReference>
<evidence type="ECO:0000313" key="2">
    <source>
        <dbReference type="Proteomes" id="UP000178859"/>
    </source>
</evidence>
<name>A0A1F5MI90_9BACT</name>
<sequence>MGFNGVIVVLLLLFIVPIKALAEFFNVPASSVILISGQFSKQKVFEIPLGLEDLEKIPDPSGQIKLL</sequence>
<organism evidence="1 2">
    <name type="scientific">Candidatus Daviesbacteria bacterium RIFCSPLOWO2_02_FULL_36_7</name>
    <dbReference type="NCBI Taxonomy" id="1797792"/>
    <lineage>
        <taxon>Bacteria</taxon>
        <taxon>Candidatus Daviesiibacteriota</taxon>
    </lineage>
</organism>
<gene>
    <name evidence="1" type="ORF">A3I48_02815</name>
</gene>
<protein>
    <submittedName>
        <fullName evidence="1">Uncharacterized protein</fullName>
    </submittedName>
</protein>
<dbReference type="Proteomes" id="UP000178859">
    <property type="component" value="Unassembled WGS sequence"/>
</dbReference>
<evidence type="ECO:0000313" key="1">
    <source>
        <dbReference type="EMBL" id="OGE65068.1"/>
    </source>
</evidence>
<proteinExistence type="predicted"/>
<dbReference type="AlphaFoldDB" id="A0A1F5MI90"/>